<name>A0A9K3GHR4_9EUKA</name>
<feature type="transmembrane region" description="Helical" evidence="2">
    <location>
        <begin position="552"/>
        <end position="572"/>
    </location>
</feature>
<reference evidence="3 4" key="1">
    <citation type="journal article" date="2018" name="PLoS ONE">
        <title>The draft genome of Kipferlia bialata reveals reductive genome evolution in fornicate parasites.</title>
        <authorList>
            <person name="Tanifuji G."/>
            <person name="Takabayashi S."/>
            <person name="Kume K."/>
            <person name="Takagi M."/>
            <person name="Nakayama T."/>
            <person name="Kamikawa R."/>
            <person name="Inagaki Y."/>
            <person name="Hashimoto T."/>
        </authorList>
    </citation>
    <scope>NUCLEOTIDE SEQUENCE [LARGE SCALE GENOMIC DNA]</scope>
    <source>
        <strain evidence="3">NY0173</strain>
    </source>
</reference>
<evidence type="ECO:0000313" key="3">
    <source>
        <dbReference type="EMBL" id="GIQ82691.1"/>
    </source>
</evidence>
<feature type="region of interest" description="Disordered" evidence="1">
    <location>
        <begin position="426"/>
        <end position="472"/>
    </location>
</feature>
<keyword evidence="2" id="KW-1133">Transmembrane helix</keyword>
<feature type="transmembrane region" description="Helical" evidence="2">
    <location>
        <begin position="743"/>
        <end position="763"/>
    </location>
</feature>
<keyword evidence="2" id="KW-0472">Membrane</keyword>
<dbReference type="Proteomes" id="UP000265618">
    <property type="component" value="Unassembled WGS sequence"/>
</dbReference>
<feature type="transmembrane region" description="Helical" evidence="2">
    <location>
        <begin position="584"/>
        <end position="602"/>
    </location>
</feature>
<feature type="transmembrane region" description="Helical" evidence="2">
    <location>
        <begin position="703"/>
        <end position="727"/>
    </location>
</feature>
<evidence type="ECO:0008006" key="5">
    <source>
        <dbReference type="Google" id="ProtNLM"/>
    </source>
</evidence>
<gene>
    <name evidence="3" type="ORF">KIPB_003871</name>
</gene>
<dbReference type="EMBL" id="BDIP01000780">
    <property type="protein sequence ID" value="GIQ82691.1"/>
    <property type="molecule type" value="Genomic_DNA"/>
</dbReference>
<evidence type="ECO:0000256" key="2">
    <source>
        <dbReference type="SAM" id="Phobius"/>
    </source>
</evidence>
<feature type="transmembrane region" description="Helical" evidence="2">
    <location>
        <begin position="344"/>
        <end position="367"/>
    </location>
</feature>
<feature type="transmembrane region" description="Helical" evidence="2">
    <location>
        <begin position="614"/>
        <end position="632"/>
    </location>
</feature>
<protein>
    <recommendedName>
        <fullName evidence="5">Transmembrane protein</fullName>
    </recommendedName>
</protein>
<keyword evidence="4" id="KW-1185">Reference proteome</keyword>
<evidence type="ECO:0000256" key="1">
    <source>
        <dbReference type="SAM" id="MobiDB-lite"/>
    </source>
</evidence>
<organism evidence="3 4">
    <name type="scientific">Kipferlia bialata</name>
    <dbReference type="NCBI Taxonomy" id="797122"/>
    <lineage>
        <taxon>Eukaryota</taxon>
        <taxon>Metamonada</taxon>
        <taxon>Carpediemonas-like organisms</taxon>
        <taxon>Kipferlia</taxon>
    </lineage>
</organism>
<feature type="compositionally biased region" description="Polar residues" evidence="1">
    <location>
        <begin position="459"/>
        <end position="472"/>
    </location>
</feature>
<accession>A0A9K3GHR4</accession>
<comment type="caution">
    <text evidence="3">The sequence shown here is derived from an EMBL/GenBank/DDBJ whole genome shotgun (WGS) entry which is preliminary data.</text>
</comment>
<evidence type="ECO:0000313" key="4">
    <source>
        <dbReference type="Proteomes" id="UP000265618"/>
    </source>
</evidence>
<keyword evidence="2" id="KW-0812">Transmembrane</keyword>
<proteinExistence type="predicted"/>
<sequence>SEFGKNSFSYPMPMDQRYSRTTPLRYTSASGTHDTLFYGVDYTPEYNGPEPFCAFVQGDPEVAALFDSCMGEFSDKDTQTFVFTHYPTAFQARHSTPDASYKLTHHLHAASISRHGDAGMDITAASLQSSHARVYTSHSGTLSMTDIAFSGLYENCEVDLEGLESSIRGLESGIKGAADCDLSFLLPMVIPVLPGHASLIVDHNKDGNEAQGMGMQVIIIVEPDELDSLIVRADVYDGEGLIHYGKRDACSTGEGDLCASLPGLWYSVKELWHKLVEKISGPKSATDDPVPAYASRQINLRHTYHTPSRYWEHISPDAPPPFTVSLSISVFNAFGWASACRTCVMVFIGAVALSMLCQCALMPVVLYRRDVKVYKIAGYDASYCLALTIGDWAKRWVKWRRRVAFWQLNILNSWAGITSSDRSAATVPRQAENRSLRKPPSQSSPLLTRITEREDDSGTESSALPTHPLTTIDMTRPGYGTTEIDTCMDDSDLDSARDMSVMDMAPSPLIRGSRWQTSHSVVSRTTSAVMGAGSKVLPSIKKSLAVFALRRASMGITLYILGVCIVCVYRPSIDYLRPDSPYEAVSGLLGMVVKDVPTANGVGDAFVRTAGPVIFFYSVPVVLLMVTASFHLSTSTLPPFPSRALSPHIRPPLLPVKQWRPATIGCLMVFMPLIEPVVCLITPMHRLSMQHSVSWSKQRLSSAFSIVLVSCAVLVTTAIVYVCVYLICDTVDFDGAGALLRESFPVLVTAGLSMLCRLIHYILHFRE</sequence>
<dbReference type="AlphaFoldDB" id="A0A9K3GHR4"/>
<feature type="transmembrane region" description="Helical" evidence="2">
    <location>
        <begin position="662"/>
        <end position="682"/>
    </location>
</feature>
<feature type="non-terminal residue" evidence="3">
    <location>
        <position position="1"/>
    </location>
</feature>